<comment type="caution">
    <text evidence="1">The sequence shown here is derived from an EMBL/GenBank/DDBJ whole genome shotgun (WGS) entry which is preliminary data.</text>
</comment>
<organism evidence="1 2">
    <name type="scientific">Meloidogyne enterolobii</name>
    <name type="common">Root-knot nematode worm</name>
    <name type="synonym">Meloidogyne mayaguensis</name>
    <dbReference type="NCBI Taxonomy" id="390850"/>
    <lineage>
        <taxon>Eukaryota</taxon>
        <taxon>Metazoa</taxon>
        <taxon>Ecdysozoa</taxon>
        <taxon>Nematoda</taxon>
        <taxon>Chromadorea</taxon>
        <taxon>Rhabditida</taxon>
        <taxon>Tylenchina</taxon>
        <taxon>Tylenchomorpha</taxon>
        <taxon>Tylenchoidea</taxon>
        <taxon>Meloidogynidae</taxon>
        <taxon>Meloidogyninae</taxon>
        <taxon>Meloidogyne</taxon>
    </lineage>
</organism>
<proteinExistence type="predicted"/>
<protein>
    <submittedName>
        <fullName evidence="1">Uncharacterized protein</fullName>
    </submittedName>
</protein>
<dbReference type="Proteomes" id="UP000580250">
    <property type="component" value="Unassembled WGS sequence"/>
</dbReference>
<sequence>MVVCVPTFPPQGHQIFERCEVTKKFNFGQDVAKFLEKLEYSEELQEPILFIDFLGMNQNQRETILNFMVQQGATIVGTSGTVVKFDDWHEYHIIQQKMRRTCPWALYSSPNNTLYVNGLLISRVQTIRTAVMYLYSENKFVSSDIQFFEV</sequence>
<dbReference type="AlphaFoldDB" id="A0A6V7WIB6"/>
<dbReference type="EMBL" id="CAJEWN010000603">
    <property type="protein sequence ID" value="CAD2186751.1"/>
    <property type="molecule type" value="Genomic_DNA"/>
</dbReference>
<accession>A0A6V7WIB6</accession>
<reference evidence="1 2" key="1">
    <citation type="submission" date="2020-08" db="EMBL/GenBank/DDBJ databases">
        <authorList>
            <person name="Koutsovoulos G."/>
            <person name="Danchin GJ E."/>
        </authorList>
    </citation>
    <scope>NUCLEOTIDE SEQUENCE [LARGE SCALE GENOMIC DNA]</scope>
</reference>
<evidence type="ECO:0000313" key="2">
    <source>
        <dbReference type="Proteomes" id="UP000580250"/>
    </source>
</evidence>
<evidence type="ECO:0000313" key="1">
    <source>
        <dbReference type="EMBL" id="CAD2186751.1"/>
    </source>
</evidence>
<gene>
    <name evidence="1" type="ORF">MENT_LOCUS39272</name>
</gene>
<name>A0A6V7WIB6_MELEN</name>